<dbReference type="Proteomes" id="UP000805649">
    <property type="component" value="Unassembled WGS sequence"/>
</dbReference>
<evidence type="ECO:0000313" key="2">
    <source>
        <dbReference type="Proteomes" id="UP000805649"/>
    </source>
</evidence>
<protein>
    <submittedName>
        <fullName evidence="1">Linoleate diol synthase</fullName>
    </submittedName>
</protein>
<keyword evidence="2" id="KW-1185">Reference proteome</keyword>
<name>A0ACC3Z2A4_COLTU</name>
<accession>A0ACC3Z2A4</accession>
<dbReference type="EMBL" id="VUJX02000004">
    <property type="protein sequence ID" value="KAL0938207.1"/>
    <property type="molecule type" value="Genomic_DNA"/>
</dbReference>
<reference evidence="1 2" key="1">
    <citation type="journal article" date="2020" name="Phytopathology">
        <title>Genome Sequence Resources of Colletotrichum truncatum, C. plurivorum, C. musicola, and C. sojae: Four Species Pathogenic to Soybean (Glycine max).</title>
        <authorList>
            <person name="Rogerio F."/>
            <person name="Boufleur T.R."/>
            <person name="Ciampi-Guillardi M."/>
            <person name="Sukno S.A."/>
            <person name="Thon M.R."/>
            <person name="Massola Junior N.S."/>
            <person name="Baroncelli R."/>
        </authorList>
    </citation>
    <scope>NUCLEOTIDE SEQUENCE [LARGE SCALE GENOMIC DNA]</scope>
    <source>
        <strain evidence="1 2">CMES1059</strain>
    </source>
</reference>
<sequence length="1116" mass="126493">MKPRRSHSSGDVEEHEHANGVEHYHGAPPKDVNPVGPSRGDPAYGKYDTKLTGFRKALRESKRPLPVLFGDGSYPADKTRPTGMQNVKPLTIQDFKTIMQIIKNKLQVEKVNDDKTMIMERTIQVVAKLPHKSRLRDMLTNSFIEELWGSLEHPPLLYLDTKELKLKYRQADGSYNNPLMPKLGAACQPYARSVKPRLVTLGAMPDPGLVFDSVMGRRHFIKHPNNVSSILWYWATIIIHDLFWTDRDNPNISKTSAYLDLSPLYGSNQEMQDSVRTKRDGMLKPDSFADKRLNGMPPGVCVLLIMFNRFHNHVAENLAAINEGGRFTRPAAGDVEAEKEFDEELFQTARLVTCGLYINITLVDYVRNIVNLNRTNTTWTLDPRQEAGLNAGTPDGAESGTGNVNSAEFNLCYRWHSCISEKDDKWIQQAYGDKLRSLESKEKLDYMAKQLEKQIEADPGKREFGGYKRNKDGTFNDDDLVACISSAIEDCAGSFGARNVPQSMRSVEIMGIIQARNWNVAGLNEFRKHFGLKPYEKFEDINSDREVSEHLRHLYQHPDNVELYPGLVAEEAKSPMTPGVGIAPTYTISRVVLSDAVCLVRGDRYYTIDYNPRHLTNWGYKEVEYDLNVNHGCVFYKLFLRAFPNHFKGNSVYAHYPMVIPSENQKILHDLGRYEQFDYSKPQRMPKRVNIQSYRGAQHVLNSKDKYRVIWNEGLEYLMAQNGKSSKLPEDDHGHKALIERVDAQLYKGDWSVNIKNFYANMTEQLLREKSYQLGAQTAKQTHVDLVRDVGNLVHVHFASQVFNLPLKTSKNRKGVYSEHEMYQILAALFDCIFFNVDQVKSFPLRQEAKRVATELGKVIERNVKLTTTIGYRGFFSGSVDKRDPLAAYGTNMIKGLSKTGLNAHDITWGHVLPTAGAMVPNQAQVFAQAVDYYLDHPELVKKIHEVALSPSGKDNDALLLGYAMEGIRLSGAYGSYRVATTSETIMDEVIDKNGETVSREVDIDRGDRVFVSFTGSAARDPVHFPSPLEVDPRRPLDKYIHYGLGPHACLGDEASKVAIIEMFRAVFRRKNLRRVPGPQGKLSKVKREGGVYQYLTEDWGKIGPFPASMKVMWDN</sequence>
<gene>
    <name evidence="1" type="ORF">CTRU02_207938</name>
</gene>
<organism evidence="1 2">
    <name type="scientific">Colletotrichum truncatum</name>
    <name type="common">Anthracnose fungus</name>
    <name type="synonym">Colletotrichum capsici</name>
    <dbReference type="NCBI Taxonomy" id="5467"/>
    <lineage>
        <taxon>Eukaryota</taxon>
        <taxon>Fungi</taxon>
        <taxon>Dikarya</taxon>
        <taxon>Ascomycota</taxon>
        <taxon>Pezizomycotina</taxon>
        <taxon>Sordariomycetes</taxon>
        <taxon>Hypocreomycetidae</taxon>
        <taxon>Glomerellales</taxon>
        <taxon>Glomerellaceae</taxon>
        <taxon>Colletotrichum</taxon>
        <taxon>Colletotrichum truncatum species complex</taxon>
    </lineage>
</organism>
<evidence type="ECO:0000313" key="1">
    <source>
        <dbReference type="EMBL" id="KAL0938207.1"/>
    </source>
</evidence>
<proteinExistence type="predicted"/>
<comment type="caution">
    <text evidence="1">The sequence shown here is derived from an EMBL/GenBank/DDBJ whole genome shotgun (WGS) entry which is preliminary data.</text>
</comment>